<accession>A0ACC1BSV8</accession>
<dbReference type="EMBL" id="CM047899">
    <property type="protein sequence ID" value="KAJ0102140.1"/>
    <property type="molecule type" value="Genomic_DNA"/>
</dbReference>
<evidence type="ECO:0000313" key="2">
    <source>
        <dbReference type="Proteomes" id="UP001164250"/>
    </source>
</evidence>
<comment type="caution">
    <text evidence="1">The sequence shown here is derived from an EMBL/GenBank/DDBJ whole genome shotgun (WGS) entry which is preliminary data.</text>
</comment>
<protein>
    <submittedName>
        <fullName evidence="1">Uncharacterized protein</fullName>
    </submittedName>
</protein>
<dbReference type="Proteomes" id="UP001164250">
    <property type="component" value="Chromosome 3"/>
</dbReference>
<organism evidence="1 2">
    <name type="scientific">Pistacia atlantica</name>
    <dbReference type="NCBI Taxonomy" id="434234"/>
    <lineage>
        <taxon>Eukaryota</taxon>
        <taxon>Viridiplantae</taxon>
        <taxon>Streptophyta</taxon>
        <taxon>Embryophyta</taxon>
        <taxon>Tracheophyta</taxon>
        <taxon>Spermatophyta</taxon>
        <taxon>Magnoliopsida</taxon>
        <taxon>eudicotyledons</taxon>
        <taxon>Gunneridae</taxon>
        <taxon>Pentapetalae</taxon>
        <taxon>rosids</taxon>
        <taxon>malvids</taxon>
        <taxon>Sapindales</taxon>
        <taxon>Anacardiaceae</taxon>
        <taxon>Pistacia</taxon>
    </lineage>
</organism>
<name>A0ACC1BSV8_9ROSI</name>
<sequence length="700" mass="78307">MSTVSPHSLSNLSSSLASLSLGSCLLKGRFPDNIFHQPNLQKLNLGFNINLTGVFPKSNWSSPLSFVNVSFTNFDGELSAYNYFTGSIPSSLSNLQQLRHLTLRDNSLTGEIPDIFFNLTQLSLFEVSWNRLSGPIPTHASRLKNLVTLSLGSNLLNGTIPSGLYTLPLLNNIDLSCNQLTGNIEKFQNSLRSIFELENLTDLVLSSNNLSGVLELYMFAKLENLQILDLSQNSLSLSTAFKANSSFPKLEFPYILRGQNQLNSLELSANKIRGEIPAWLWELGMGNLTFLNLSHNFLKGQLPWNLQYLDLHSNFIEGSLPIPPFGMTLFLMSNNKLSGEIPRSICDIGTIEVLDLSYNNLSGKIPECLGNFSINLHVLDLRKNILHGKIPGTFTEGSNLRTLNLNYNGLEGPVPRSLINCTLLEILDLGNNKINDTFPYWLENLSKLQVLVLRSNNFHGSVWHSSDRDNSYFPMLRIFDLSSNRFSGPLPTRYFENLNAMMINGESIKKLNYMGEKLYYQDSVEVTLKGRDIILEKIITTFTSIDFSQNYFDGEIPKVIGELQSLRLLNLSRNSLKGLIPSSLGNLTLLESLDLSSNKLVGHIPSQLVRNQFNTFSNDSFGGNLGLCGLPLMKKCEEPSSSVFHDDEDHNKSNRFNWKVIMTGYGCGLLLGLFIGYTVFSTGKPQWFLRMIKSILGKSE</sequence>
<gene>
    <name evidence="1" type="ORF">Patl1_04098</name>
</gene>
<evidence type="ECO:0000313" key="1">
    <source>
        <dbReference type="EMBL" id="KAJ0102140.1"/>
    </source>
</evidence>
<keyword evidence="2" id="KW-1185">Reference proteome</keyword>
<proteinExistence type="predicted"/>
<reference evidence="2" key="1">
    <citation type="journal article" date="2023" name="G3 (Bethesda)">
        <title>Genome assembly and association tests identify interacting loci associated with vigor, precocity, and sex in interspecific pistachio rootstocks.</title>
        <authorList>
            <person name="Palmer W."/>
            <person name="Jacygrad E."/>
            <person name="Sagayaradj S."/>
            <person name="Cavanaugh K."/>
            <person name="Han R."/>
            <person name="Bertier L."/>
            <person name="Beede B."/>
            <person name="Kafkas S."/>
            <person name="Golino D."/>
            <person name="Preece J."/>
            <person name="Michelmore R."/>
        </authorList>
    </citation>
    <scope>NUCLEOTIDE SEQUENCE [LARGE SCALE GENOMIC DNA]</scope>
</reference>